<organism evidence="3 4">
    <name type="scientific">Lyophyllum shimeji</name>
    <name type="common">Hon-shimeji</name>
    <name type="synonym">Tricholoma shimeji</name>
    <dbReference type="NCBI Taxonomy" id="47721"/>
    <lineage>
        <taxon>Eukaryota</taxon>
        <taxon>Fungi</taxon>
        <taxon>Dikarya</taxon>
        <taxon>Basidiomycota</taxon>
        <taxon>Agaricomycotina</taxon>
        <taxon>Agaricomycetes</taxon>
        <taxon>Agaricomycetidae</taxon>
        <taxon>Agaricales</taxon>
        <taxon>Tricholomatineae</taxon>
        <taxon>Lyophyllaceae</taxon>
        <taxon>Lyophyllum</taxon>
    </lineage>
</organism>
<dbReference type="SUPFAM" id="SSF57184">
    <property type="entry name" value="Growth factor receptor domain"/>
    <property type="match status" value="1"/>
</dbReference>
<feature type="compositionally biased region" description="Basic and acidic residues" evidence="1">
    <location>
        <begin position="300"/>
        <end position="314"/>
    </location>
</feature>
<evidence type="ECO:0000256" key="1">
    <source>
        <dbReference type="SAM" id="MobiDB-lite"/>
    </source>
</evidence>
<protein>
    <submittedName>
        <fullName evidence="3">Uncharacterized protein</fullName>
    </submittedName>
</protein>
<name>A0A9P3PMS8_LYOSH</name>
<dbReference type="Proteomes" id="UP001063166">
    <property type="component" value="Unassembled WGS sequence"/>
</dbReference>
<dbReference type="InterPro" id="IPR009030">
    <property type="entry name" value="Growth_fac_rcpt_cys_sf"/>
</dbReference>
<keyword evidence="4" id="KW-1185">Reference proteome</keyword>
<gene>
    <name evidence="3" type="ORF">LshimejAT787_0603940</name>
</gene>
<feature type="region of interest" description="Disordered" evidence="1">
    <location>
        <begin position="270"/>
        <end position="346"/>
    </location>
</feature>
<sequence length="346" mass="38126">MNGACVATNSDGICEGSNLIADNNKKECDACDSKCTSCKIPNFNGASTVNLAQCTGCLPGFVLSNGKPATPAAPAAQAPAPATVLHAPAPVKSSAAVPALRPIANKAQPSFPVWDTPAPLPTITGINIPTPSSKRALEWWEILLMALGCAFIFLLIVWLWRRRARKQQAKKTLLFATTPGYNRTHKSCWRWWLIRFGEKLSGHRRSQKANVVVMPHESESMKLAKLRTAEEAREEDMIKLIGDYNQYTSRSASPAESSRYRHQMNMRDDRLAPGDRRSAGEASLHSAPSIYSQMTGVPRRTPEPRHPLRKKDLTSRFSTSTLSSDNSEHLRVPPTTSHGTKNPFWK</sequence>
<feature type="transmembrane region" description="Helical" evidence="2">
    <location>
        <begin position="139"/>
        <end position="160"/>
    </location>
</feature>
<evidence type="ECO:0000256" key="2">
    <source>
        <dbReference type="SAM" id="Phobius"/>
    </source>
</evidence>
<feature type="compositionally biased region" description="Low complexity" evidence="1">
    <location>
        <begin position="315"/>
        <end position="325"/>
    </location>
</feature>
<feature type="compositionally biased region" description="Basic and acidic residues" evidence="1">
    <location>
        <begin position="270"/>
        <end position="279"/>
    </location>
</feature>
<evidence type="ECO:0000313" key="3">
    <source>
        <dbReference type="EMBL" id="GLB39232.1"/>
    </source>
</evidence>
<accession>A0A9P3PMS8</accession>
<evidence type="ECO:0000313" key="4">
    <source>
        <dbReference type="Proteomes" id="UP001063166"/>
    </source>
</evidence>
<keyword evidence="2" id="KW-0472">Membrane</keyword>
<keyword evidence="2" id="KW-0812">Transmembrane</keyword>
<reference evidence="3" key="1">
    <citation type="submission" date="2022-07" db="EMBL/GenBank/DDBJ databases">
        <title>The genome of Lyophyllum shimeji provides insight into the initial evolution of ectomycorrhizal fungal genome.</title>
        <authorList>
            <person name="Kobayashi Y."/>
            <person name="Shibata T."/>
            <person name="Hirakawa H."/>
            <person name="Shigenobu S."/>
            <person name="Nishiyama T."/>
            <person name="Yamada A."/>
            <person name="Hasebe M."/>
            <person name="Kawaguchi M."/>
        </authorList>
    </citation>
    <scope>NUCLEOTIDE SEQUENCE</scope>
    <source>
        <strain evidence="3">AT787</strain>
    </source>
</reference>
<proteinExistence type="predicted"/>
<keyword evidence="2" id="KW-1133">Transmembrane helix</keyword>
<dbReference type="EMBL" id="BRPK01000006">
    <property type="protein sequence ID" value="GLB39232.1"/>
    <property type="molecule type" value="Genomic_DNA"/>
</dbReference>
<dbReference type="AlphaFoldDB" id="A0A9P3PMS8"/>
<dbReference type="OrthoDB" id="18487at2759"/>
<comment type="caution">
    <text evidence="3">The sequence shown here is derived from an EMBL/GenBank/DDBJ whole genome shotgun (WGS) entry which is preliminary data.</text>
</comment>